<dbReference type="Proteomes" id="UP000295611">
    <property type="component" value="Unassembled WGS sequence"/>
</dbReference>
<evidence type="ECO:0000256" key="8">
    <source>
        <dbReference type="SAM" id="Phobius"/>
    </source>
</evidence>
<protein>
    <submittedName>
        <fullName evidence="9">Hemolysin III</fullName>
    </submittedName>
</protein>
<dbReference type="EMBL" id="SNZP01000003">
    <property type="protein sequence ID" value="TDR81593.1"/>
    <property type="molecule type" value="Genomic_DNA"/>
</dbReference>
<evidence type="ECO:0000256" key="3">
    <source>
        <dbReference type="ARBA" id="ARBA00022475"/>
    </source>
</evidence>
<gene>
    <name evidence="9" type="ORF">DFP86_103250</name>
</gene>
<dbReference type="NCBIfam" id="TIGR01065">
    <property type="entry name" value="hlyIII"/>
    <property type="match status" value="1"/>
</dbReference>
<dbReference type="PANTHER" id="PTHR20855:SF3">
    <property type="entry name" value="LD03007P"/>
    <property type="match status" value="1"/>
</dbReference>
<name>A0A4R7BAH2_9NEIS</name>
<accession>A0A4R7BAH2</accession>
<feature type="transmembrane region" description="Helical" evidence="8">
    <location>
        <begin position="12"/>
        <end position="31"/>
    </location>
</feature>
<comment type="caution">
    <text evidence="9">The sequence shown here is derived from an EMBL/GenBank/DDBJ whole genome shotgun (WGS) entry which is preliminary data.</text>
</comment>
<feature type="binding site" evidence="7">
    <location>
        <position position="186"/>
    </location>
    <ligand>
        <name>Zn(2+)</name>
        <dbReference type="ChEBI" id="CHEBI:29105"/>
    </ligand>
</feature>
<feature type="transmembrane region" description="Helical" evidence="8">
    <location>
        <begin position="154"/>
        <end position="173"/>
    </location>
</feature>
<evidence type="ECO:0000313" key="10">
    <source>
        <dbReference type="Proteomes" id="UP000295611"/>
    </source>
</evidence>
<feature type="transmembrane region" description="Helical" evidence="8">
    <location>
        <begin position="127"/>
        <end position="148"/>
    </location>
</feature>
<keyword evidence="6 8" id="KW-0472">Membrane</keyword>
<dbReference type="InterPro" id="IPR004254">
    <property type="entry name" value="AdipoR/HlyIII-related"/>
</dbReference>
<evidence type="ECO:0000256" key="2">
    <source>
        <dbReference type="ARBA" id="ARBA00008488"/>
    </source>
</evidence>
<evidence type="ECO:0000256" key="4">
    <source>
        <dbReference type="ARBA" id="ARBA00022692"/>
    </source>
</evidence>
<dbReference type="AlphaFoldDB" id="A0A4R7BAH2"/>
<feature type="transmembrane region" description="Helical" evidence="8">
    <location>
        <begin position="185"/>
        <end position="203"/>
    </location>
</feature>
<dbReference type="OrthoDB" id="9813689at2"/>
<evidence type="ECO:0000256" key="6">
    <source>
        <dbReference type="ARBA" id="ARBA00023136"/>
    </source>
</evidence>
<dbReference type="Pfam" id="PF03006">
    <property type="entry name" value="HlyIII"/>
    <property type="match status" value="1"/>
</dbReference>
<comment type="similarity">
    <text evidence="2">Belongs to the UPF0073 (Hly-III) family.</text>
</comment>
<proteinExistence type="inferred from homology"/>
<dbReference type="GO" id="GO:0005886">
    <property type="term" value="C:plasma membrane"/>
    <property type="evidence" value="ECO:0007669"/>
    <property type="project" value="UniProtKB-SubCell"/>
</dbReference>
<feature type="transmembrane region" description="Helical" evidence="8">
    <location>
        <begin position="37"/>
        <end position="55"/>
    </location>
</feature>
<keyword evidence="7" id="KW-0479">Metal-binding</keyword>
<evidence type="ECO:0000313" key="9">
    <source>
        <dbReference type="EMBL" id="TDR81593.1"/>
    </source>
</evidence>
<comment type="subcellular location">
    <subcellularLocation>
        <location evidence="1">Cell membrane</location>
        <topology evidence="1">Multi-pass membrane protein</topology>
    </subcellularLocation>
</comment>
<sequence length="204" mass="22688">MYHGERFNGISHLVGTLLAITGLAVLVTRAGIEGDPWRVVSFSLYGATLVILYLVSTLYHSVRGRAKAILQKCDHSAIYLLIAGSYTPFALVTLRGPWGWTLFGLSWGLALFGIVQELTIGRRTRLLSMILYVLMGWMVLIAIKPLVLSLATPGLVWLALGGLFYSIGIYWFLNDEKIRHGHGIWHLFVLAGSLSQFVCVMFYV</sequence>
<feature type="transmembrane region" description="Helical" evidence="8">
    <location>
        <begin position="98"/>
        <end position="115"/>
    </location>
</feature>
<reference evidence="9 10" key="1">
    <citation type="submission" date="2019-03" db="EMBL/GenBank/DDBJ databases">
        <title>Genomic Encyclopedia of Type Strains, Phase III (KMG-III): the genomes of soil and plant-associated and newly described type strains.</title>
        <authorList>
            <person name="Whitman W."/>
        </authorList>
    </citation>
    <scope>NUCLEOTIDE SEQUENCE [LARGE SCALE GENOMIC DNA]</scope>
    <source>
        <strain evidence="9 10">CECT 8976</strain>
    </source>
</reference>
<dbReference type="RefSeq" id="WP_133678954.1">
    <property type="nucleotide sequence ID" value="NZ_SNZP01000003.1"/>
</dbReference>
<organism evidence="9 10">
    <name type="scientific">Paludibacterium purpuratum</name>
    <dbReference type="NCBI Taxonomy" id="1144873"/>
    <lineage>
        <taxon>Bacteria</taxon>
        <taxon>Pseudomonadati</taxon>
        <taxon>Pseudomonadota</taxon>
        <taxon>Betaproteobacteria</taxon>
        <taxon>Neisseriales</taxon>
        <taxon>Chromobacteriaceae</taxon>
        <taxon>Paludibacterium</taxon>
    </lineage>
</organism>
<keyword evidence="5 8" id="KW-1133">Transmembrane helix</keyword>
<keyword evidence="7" id="KW-0862">Zinc</keyword>
<keyword evidence="10" id="KW-1185">Reference proteome</keyword>
<evidence type="ECO:0000256" key="7">
    <source>
        <dbReference type="PIRSR" id="PIRSR604254-1"/>
    </source>
</evidence>
<dbReference type="GO" id="GO:0046872">
    <property type="term" value="F:metal ion binding"/>
    <property type="evidence" value="ECO:0007669"/>
    <property type="project" value="UniProtKB-KW"/>
</dbReference>
<feature type="transmembrane region" description="Helical" evidence="8">
    <location>
        <begin position="76"/>
        <end position="92"/>
    </location>
</feature>
<feature type="binding site" evidence="7">
    <location>
        <position position="60"/>
    </location>
    <ligand>
        <name>Zn(2+)</name>
        <dbReference type="ChEBI" id="CHEBI:29105"/>
    </ligand>
</feature>
<keyword evidence="3" id="KW-1003">Cell membrane</keyword>
<dbReference type="PANTHER" id="PTHR20855">
    <property type="entry name" value="ADIPOR/PROGESTIN RECEPTOR-RELATED"/>
    <property type="match status" value="1"/>
</dbReference>
<dbReference type="InterPro" id="IPR005744">
    <property type="entry name" value="Hy-lIII"/>
</dbReference>
<keyword evidence="4 8" id="KW-0812">Transmembrane</keyword>
<evidence type="ECO:0000256" key="1">
    <source>
        <dbReference type="ARBA" id="ARBA00004651"/>
    </source>
</evidence>
<feature type="binding site" evidence="7">
    <location>
        <position position="182"/>
    </location>
    <ligand>
        <name>Zn(2+)</name>
        <dbReference type="ChEBI" id="CHEBI:29105"/>
    </ligand>
</feature>
<evidence type="ECO:0000256" key="5">
    <source>
        <dbReference type="ARBA" id="ARBA00022989"/>
    </source>
</evidence>
<dbReference type="GO" id="GO:0140911">
    <property type="term" value="F:pore-forming activity"/>
    <property type="evidence" value="ECO:0007669"/>
    <property type="project" value="InterPro"/>
</dbReference>